<keyword evidence="2" id="KW-0732">Signal</keyword>
<dbReference type="InterPro" id="IPR022472">
    <property type="entry name" value="VPLPA-CTERM"/>
</dbReference>
<accession>A0A0P1EDU0</accession>
<keyword evidence="1" id="KW-1133">Transmembrane helix</keyword>
<evidence type="ECO:0000313" key="4">
    <source>
        <dbReference type="Proteomes" id="UP000050783"/>
    </source>
</evidence>
<proteinExistence type="predicted"/>
<dbReference type="EMBL" id="CYPU01000024">
    <property type="protein sequence ID" value="CUH47431.1"/>
    <property type="molecule type" value="Genomic_DNA"/>
</dbReference>
<keyword evidence="1" id="KW-0812">Transmembrane</keyword>
<protein>
    <submittedName>
        <fullName evidence="3">VPLPA-CTERM protein sorting domain protein</fullName>
    </submittedName>
</protein>
<dbReference type="NCBIfam" id="TIGR03370">
    <property type="entry name" value="VPLPA-CTERM"/>
    <property type="match status" value="1"/>
</dbReference>
<organism evidence="3 4">
    <name type="scientific">Ruegeria atlantica</name>
    <dbReference type="NCBI Taxonomy" id="81569"/>
    <lineage>
        <taxon>Bacteria</taxon>
        <taxon>Pseudomonadati</taxon>
        <taxon>Pseudomonadota</taxon>
        <taxon>Alphaproteobacteria</taxon>
        <taxon>Rhodobacterales</taxon>
        <taxon>Roseobacteraceae</taxon>
        <taxon>Ruegeria</taxon>
    </lineage>
</organism>
<evidence type="ECO:0000313" key="3">
    <source>
        <dbReference type="EMBL" id="CUH47431.1"/>
    </source>
</evidence>
<keyword evidence="1" id="KW-0472">Membrane</keyword>
<sequence length="211" mass="21668">MRLVAQMGMLGVAALIAWSNCATASTVRPCNVAAVQTTNTPADSAAGCYGIINQNGQPSSAEILVGLNGAAADAGIVDPLFWNSLGKIEEGNLTNANFTVRNDTNTATGVGQTSGLWSISSPVAGSIYAILMKGANDWGVWIPKTPGFFGTWDLSGQILTPNGKNTAGLSNLSVYVASPSPIPLPAAGWLLIGGIGGLVALGRRKRLARRT</sequence>
<dbReference type="Proteomes" id="UP000050783">
    <property type="component" value="Unassembled WGS sequence"/>
</dbReference>
<name>A0A0P1EDU0_9RHOB</name>
<evidence type="ECO:0000256" key="2">
    <source>
        <dbReference type="SAM" id="SignalP"/>
    </source>
</evidence>
<feature type="signal peptide" evidence="2">
    <location>
        <begin position="1"/>
        <end position="24"/>
    </location>
</feature>
<gene>
    <name evidence="3" type="ORF">RUA4292_01601</name>
</gene>
<reference evidence="3 4" key="1">
    <citation type="submission" date="2015-09" db="EMBL/GenBank/DDBJ databases">
        <authorList>
            <consortium name="Swine Surveillance"/>
        </authorList>
    </citation>
    <scope>NUCLEOTIDE SEQUENCE [LARGE SCALE GENOMIC DNA]</scope>
    <source>
        <strain evidence="3 4">CECT 4292</strain>
    </source>
</reference>
<evidence type="ECO:0000256" key="1">
    <source>
        <dbReference type="SAM" id="Phobius"/>
    </source>
</evidence>
<feature type="transmembrane region" description="Helical" evidence="1">
    <location>
        <begin position="182"/>
        <end position="201"/>
    </location>
</feature>
<feature type="chain" id="PRO_5006061479" evidence="2">
    <location>
        <begin position="25"/>
        <end position="211"/>
    </location>
</feature>
<dbReference type="AlphaFoldDB" id="A0A0P1EDU0"/>